<dbReference type="Proteomes" id="UP000823749">
    <property type="component" value="Chromosome 11"/>
</dbReference>
<dbReference type="AlphaFoldDB" id="A0AAV6I8E0"/>
<keyword evidence="3" id="KW-1185">Reference proteome</keyword>
<evidence type="ECO:0000313" key="2">
    <source>
        <dbReference type="EMBL" id="KAG5524808.1"/>
    </source>
</evidence>
<dbReference type="EMBL" id="JACTNZ010000011">
    <property type="protein sequence ID" value="KAG5524808.1"/>
    <property type="molecule type" value="Genomic_DNA"/>
</dbReference>
<evidence type="ECO:0000256" key="1">
    <source>
        <dbReference type="SAM" id="MobiDB-lite"/>
    </source>
</evidence>
<feature type="compositionally biased region" description="Polar residues" evidence="1">
    <location>
        <begin position="1"/>
        <end position="11"/>
    </location>
</feature>
<reference evidence="2" key="1">
    <citation type="submission" date="2020-08" db="EMBL/GenBank/DDBJ databases">
        <title>Plant Genome Project.</title>
        <authorList>
            <person name="Zhang R.-G."/>
        </authorList>
    </citation>
    <scope>NUCLEOTIDE SEQUENCE</scope>
    <source>
        <strain evidence="2">WSP0</strain>
        <tissue evidence="2">Leaf</tissue>
    </source>
</reference>
<proteinExistence type="predicted"/>
<sequence length="141" mass="15692">METSIASSPSIDKQEIVDPSIHHDLESEDHTMEVEKQVTDVVVTEQKPQQEDDTSTLGSYVGPSTIPTSTLPPYDYTELFTTETVSVFLKKGSPMPPIACNWKRHRLSITKNWDAAHVAAIQKFNEIIGVDVATKETIHVN</sequence>
<comment type="caution">
    <text evidence="2">The sequence shown here is derived from an EMBL/GenBank/DDBJ whole genome shotgun (WGS) entry which is preliminary data.</text>
</comment>
<evidence type="ECO:0000313" key="3">
    <source>
        <dbReference type="Proteomes" id="UP000823749"/>
    </source>
</evidence>
<gene>
    <name evidence="2" type="ORF">RHGRI_031465</name>
</gene>
<protein>
    <submittedName>
        <fullName evidence="2">Uncharacterized protein</fullName>
    </submittedName>
</protein>
<feature type="region of interest" description="Disordered" evidence="1">
    <location>
        <begin position="1"/>
        <end position="72"/>
    </location>
</feature>
<feature type="compositionally biased region" description="Basic and acidic residues" evidence="1">
    <location>
        <begin position="12"/>
        <end position="38"/>
    </location>
</feature>
<name>A0AAV6I8E0_9ERIC</name>
<organism evidence="2 3">
    <name type="scientific">Rhododendron griersonianum</name>
    <dbReference type="NCBI Taxonomy" id="479676"/>
    <lineage>
        <taxon>Eukaryota</taxon>
        <taxon>Viridiplantae</taxon>
        <taxon>Streptophyta</taxon>
        <taxon>Embryophyta</taxon>
        <taxon>Tracheophyta</taxon>
        <taxon>Spermatophyta</taxon>
        <taxon>Magnoliopsida</taxon>
        <taxon>eudicotyledons</taxon>
        <taxon>Gunneridae</taxon>
        <taxon>Pentapetalae</taxon>
        <taxon>asterids</taxon>
        <taxon>Ericales</taxon>
        <taxon>Ericaceae</taxon>
        <taxon>Ericoideae</taxon>
        <taxon>Rhodoreae</taxon>
        <taxon>Rhododendron</taxon>
    </lineage>
</organism>
<accession>A0AAV6I8E0</accession>